<dbReference type="AlphaFoldDB" id="A3VBE7"/>
<evidence type="ECO:0000313" key="1">
    <source>
        <dbReference type="EMBL" id="EAQ14280.1"/>
    </source>
</evidence>
<dbReference type="Gene3D" id="3.30.70.1700">
    <property type="entry name" value="Phage minor tail protein U"/>
    <property type="match status" value="1"/>
</dbReference>
<organism evidence="1 2">
    <name type="scientific">Maritimibacter alkaliphilus HTCC2654</name>
    <dbReference type="NCBI Taxonomy" id="314271"/>
    <lineage>
        <taxon>Bacteria</taxon>
        <taxon>Pseudomonadati</taxon>
        <taxon>Pseudomonadota</taxon>
        <taxon>Alphaproteobacteria</taxon>
        <taxon>Rhodobacterales</taxon>
        <taxon>Roseobacteraceae</taxon>
        <taxon>Maritimibacter</taxon>
    </lineage>
</organism>
<protein>
    <submittedName>
        <fullName evidence="1">Uncharacterized protein</fullName>
    </submittedName>
</protein>
<dbReference type="EMBL" id="AAMT01000002">
    <property type="protein sequence ID" value="EAQ14280.1"/>
    <property type="molecule type" value="Genomic_DNA"/>
</dbReference>
<proteinExistence type="predicted"/>
<comment type="caution">
    <text evidence="1">The sequence shown here is derived from an EMBL/GenBank/DDBJ whole genome shotgun (WGS) entry which is preliminary data.</text>
</comment>
<dbReference type="InterPro" id="IPR038512">
    <property type="entry name" value="GpU-like_sf"/>
</dbReference>
<dbReference type="Proteomes" id="UP000002931">
    <property type="component" value="Unassembled WGS sequence"/>
</dbReference>
<sequence>MTHPRKAYRDAVRTALSAHADLSGVAACRAWALPKNDEELPAFTVVTRDERAEMDTGDNASRNVELAVVLKCAGGDEIEDTLDGYSEAIEAVVIDVLDSWPTELPFYQVTRVLTQVEGGSKKRIGTLEIHFAITRYADEGAQS</sequence>
<gene>
    <name evidence="1" type="ORF">RB2654_16461</name>
</gene>
<dbReference type="HOGENOM" id="CLU_1804342_0_0_5"/>
<dbReference type="OrthoDB" id="7875220at2"/>
<reference evidence="1 2" key="1">
    <citation type="journal article" date="2010" name="J. Bacteriol.">
        <title>Genome sequences of Pelagibaca bermudensis HTCC2601T and Maritimibacter alkaliphilus HTCC2654T, the type strains of two marine Roseobacter genera.</title>
        <authorList>
            <person name="Thrash J.C."/>
            <person name="Cho J.C."/>
            <person name="Ferriera S."/>
            <person name="Johnson J."/>
            <person name="Vergin K.L."/>
            <person name="Giovannoni S.J."/>
        </authorList>
    </citation>
    <scope>NUCLEOTIDE SEQUENCE [LARGE SCALE GENOMIC DNA]</scope>
    <source>
        <strain evidence="1 2">HTCC2654</strain>
    </source>
</reference>
<evidence type="ECO:0000313" key="2">
    <source>
        <dbReference type="Proteomes" id="UP000002931"/>
    </source>
</evidence>
<dbReference type="STRING" id="314271.RB2654_16461"/>
<keyword evidence="2" id="KW-1185">Reference proteome</keyword>
<dbReference type="RefSeq" id="WP_008333595.1">
    <property type="nucleotide sequence ID" value="NZ_CH902578.1"/>
</dbReference>
<accession>A3VBE7</accession>
<name>A3VBE7_9RHOB</name>